<feature type="transmembrane region" description="Helical" evidence="1">
    <location>
        <begin position="97"/>
        <end position="118"/>
    </location>
</feature>
<keyword evidence="1" id="KW-0472">Membrane</keyword>
<gene>
    <name evidence="2" type="ORF">C5T88_00060</name>
</gene>
<organism evidence="2 3">
    <name type="scientific">Williamsoniiplasma luminosum</name>
    <dbReference type="NCBI Taxonomy" id="214888"/>
    <lineage>
        <taxon>Bacteria</taxon>
        <taxon>Bacillati</taxon>
        <taxon>Mycoplasmatota</taxon>
        <taxon>Mollicutes</taxon>
        <taxon>Entomoplasmatales</taxon>
        <taxon>Williamsoniiplasma</taxon>
    </lineage>
</organism>
<reference evidence="3" key="1">
    <citation type="submission" date="2018-02" db="EMBL/GenBank/DDBJ databases">
        <title>Firefly genomes illuminate parallel origins of bioluminescence in beetles.</title>
        <authorList>
            <person name="Fallon T.R."/>
            <person name="Lower S.E.S."/>
            <person name="Behringer M."/>
            <person name="Weng J.-K."/>
        </authorList>
    </citation>
    <scope>NUCLEOTIDE SEQUENCE [LARGE SCALE GENOMIC DNA]</scope>
</reference>
<feature type="transmembrane region" description="Helical" evidence="1">
    <location>
        <begin position="124"/>
        <end position="147"/>
    </location>
</feature>
<keyword evidence="1" id="KW-0812">Transmembrane</keyword>
<feature type="transmembrane region" description="Helical" evidence="1">
    <location>
        <begin position="67"/>
        <end position="90"/>
    </location>
</feature>
<dbReference type="AlphaFoldDB" id="A0A2S0NIZ2"/>
<sequence>MPTPGRFQTQKVKINIGNKIAMVLMFLTVVNMIIITIVFLFGVFDNQESKNQSGLSKEQLDKIQNQFLFLIMTYLFNALFDIVFVVYVYRAIHKTQIGYFFTITWFIIWCLFTGGLFFTNAHVAVKIVNLIVGVGSVLVLFSFFYQLQNRKRELDFKRLKEQRSL</sequence>
<keyword evidence="1" id="KW-1133">Transmembrane helix</keyword>
<feature type="transmembrane region" description="Helical" evidence="1">
    <location>
        <begin position="20"/>
        <end position="44"/>
    </location>
</feature>
<evidence type="ECO:0000313" key="2">
    <source>
        <dbReference type="EMBL" id="AVP48987.1"/>
    </source>
</evidence>
<dbReference type="EMBL" id="CP027019">
    <property type="protein sequence ID" value="AVP48987.1"/>
    <property type="molecule type" value="Genomic_DNA"/>
</dbReference>
<accession>A0A2S0NIZ2</accession>
<evidence type="ECO:0000313" key="3">
    <source>
        <dbReference type="Proteomes" id="UP000239250"/>
    </source>
</evidence>
<proteinExistence type="predicted"/>
<dbReference type="Proteomes" id="UP000239250">
    <property type="component" value="Chromosome"/>
</dbReference>
<protein>
    <submittedName>
        <fullName evidence="2">Uncharacterized protein</fullName>
    </submittedName>
</protein>
<name>A0A2S0NIZ2_9MOLU</name>
<dbReference type="RefSeq" id="WP_303662333.1">
    <property type="nucleotide sequence ID" value="NZ_CP027019.1"/>
</dbReference>
<evidence type="ECO:0000256" key="1">
    <source>
        <dbReference type="SAM" id="Phobius"/>
    </source>
</evidence>